<dbReference type="STRING" id="1328760.A0A165AF42"/>
<evidence type="ECO:0000256" key="2">
    <source>
        <dbReference type="ARBA" id="ARBA00010989"/>
    </source>
</evidence>
<keyword evidence="6" id="KW-1133">Transmembrane helix</keyword>
<dbReference type="Gene3D" id="3.30.9.10">
    <property type="entry name" value="D-Amino Acid Oxidase, subunit A, domain 2"/>
    <property type="match status" value="1"/>
</dbReference>
<feature type="domain" description="FAD dependent oxidoreductase" evidence="7">
    <location>
        <begin position="23"/>
        <end position="435"/>
    </location>
</feature>
<proteinExistence type="inferred from homology"/>
<dbReference type="InterPro" id="IPR045170">
    <property type="entry name" value="MTOX"/>
</dbReference>
<dbReference type="GO" id="GO:0008115">
    <property type="term" value="F:sarcosine oxidase activity"/>
    <property type="evidence" value="ECO:0007669"/>
    <property type="project" value="TreeGrafter"/>
</dbReference>
<dbReference type="RefSeq" id="XP_018185928.1">
    <property type="nucleotide sequence ID" value="XM_018336300.1"/>
</dbReference>
<name>A0A165AF42_XYLHT</name>
<accession>A0A165AF42</accession>
<keyword evidence="9" id="KW-1185">Reference proteome</keyword>
<dbReference type="OMA" id="LAFESCE"/>
<dbReference type="Gene3D" id="3.50.50.60">
    <property type="entry name" value="FAD/NAD(P)-binding domain"/>
    <property type="match status" value="1"/>
</dbReference>
<dbReference type="Proteomes" id="UP000076632">
    <property type="component" value="Unassembled WGS sequence"/>
</dbReference>
<dbReference type="GeneID" id="28901437"/>
<evidence type="ECO:0000256" key="6">
    <source>
        <dbReference type="SAM" id="Phobius"/>
    </source>
</evidence>
<sequence>MVAKSSTEKRKHEVLSRGSAVSILIIGAGVFGLSTALHLLENGYRDVSILDAQQFDKSNYSPYNGADSASSDTRKVIRAAYGSKGHYTSLAMEAVESWKSWNKEASHPLLINSGWARTNDKEELLPVEVKNFKTMEALGLRESQYQLADTAERERAISQGWSDTKVDPFGRTSNGLPLGGVFDSSAGFLRASDACTFVLEKVKQLGGKTVLGPAGRVSQLLYASEQKHGDQRRVLGVKTEDGKLHRSDVVIVAAGAHTHVLVPASSDILTAAAGTVAQIKVPIAQQERYRPDNFPISMWNYTGEDESGSFTVFPLDEYGTVKILHNAPQWRNTVYHEVEGAGPAHINALSIPTSWSLEERTNVPKASIECIKRFISENVADLSGAEIVMAKLCWDSRSIDDDFLIDWVPGLEGCIVVSGGSNHGFKFLPTLGKYVLKVLQGQHDEYTKLWQWRTPSEREVENFKDLNLSSIRALSEQKLSSSLRDLEW</sequence>
<organism evidence="8 9">
    <name type="scientific">Xylona heveae (strain CBS 132557 / TC161)</name>
    <dbReference type="NCBI Taxonomy" id="1328760"/>
    <lineage>
        <taxon>Eukaryota</taxon>
        <taxon>Fungi</taxon>
        <taxon>Dikarya</taxon>
        <taxon>Ascomycota</taxon>
        <taxon>Pezizomycotina</taxon>
        <taxon>Xylonomycetes</taxon>
        <taxon>Xylonales</taxon>
        <taxon>Xylonaceae</taxon>
        <taxon>Xylona</taxon>
    </lineage>
</organism>
<evidence type="ECO:0000259" key="7">
    <source>
        <dbReference type="Pfam" id="PF01266"/>
    </source>
</evidence>
<keyword evidence="6" id="KW-0812">Transmembrane</keyword>
<comment type="similarity">
    <text evidence="2">Belongs to the MSOX/MTOX family.</text>
</comment>
<keyword evidence="5" id="KW-0560">Oxidoreductase</keyword>
<evidence type="ECO:0000256" key="5">
    <source>
        <dbReference type="ARBA" id="ARBA00023002"/>
    </source>
</evidence>
<dbReference type="GO" id="GO:0050660">
    <property type="term" value="F:flavin adenine dinucleotide binding"/>
    <property type="evidence" value="ECO:0007669"/>
    <property type="project" value="InterPro"/>
</dbReference>
<feature type="transmembrane region" description="Helical" evidence="6">
    <location>
        <begin position="21"/>
        <end position="40"/>
    </location>
</feature>
<evidence type="ECO:0000256" key="4">
    <source>
        <dbReference type="ARBA" id="ARBA00022827"/>
    </source>
</evidence>
<dbReference type="AlphaFoldDB" id="A0A165AF42"/>
<dbReference type="InParanoid" id="A0A165AF42"/>
<evidence type="ECO:0000313" key="8">
    <source>
        <dbReference type="EMBL" id="KZF20373.1"/>
    </source>
</evidence>
<keyword evidence="4" id="KW-0274">FAD</keyword>
<dbReference type="EMBL" id="KV407463">
    <property type="protein sequence ID" value="KZF20373.1"/>
    <property type="molecule type" value="Genomic_DNA"/>
</dbReference>
<keyword evidence="6" id="KW-0472">Membrane</keyword>
<dbReference type="Pfam" id="PF01266">
    <property type="entry name" value="DAO"/>
    <property type="match status" value="1"/>
</dbReference>
<dbReference type="PANTHER" id="PTHR10961:SF15">
    <property type="entry name" value="FAD DEPENDENT OXIDOREDUCTASE DOMAIN-CONTAINING PROTEIN"/>
    <property type="match status" value="1"/>
</dbReference>
<dbReference type="InterPro" id="IPR006076">
    <property type="entry name" value="FAD-dep_OxRdtase"/>
</dbReference>
<evidence type="ECO:0000256" key="3">
    <source>
        <dbReference type="ARBA" id="ARBA00022630"/>
    </source>
</evidence>
<gene>
    <name evidence="8" type="ORF">L228DRAFT_285084</name>
</gene>
<protein>
    <submittedName>
        <fullName evidence="8">Sarcosine oxidase</fullName>
    </submittedName>
</protein>
<keyword evidence="3" id="KW-0285">Flavoprotein</keyword>
<evidence type="ECO:0000256" key="1">
    <source>
        <dbReference type="ARBA" id="ARBA00001974"/>
    </source>
</evidence>
<dbReference type="OrthoDB" id="2219495at2759"/>
<evidence type="ECO:0000313" key="9">
    <source>
        <dbReference type="Proteomes" id="UP000076632"/>
    </source>
</evidence>
<dbReference type="InterPro" id="IPR036188">
    <property type="entry name" value="FAD/NAD-bd_sf"/>
</dbReference>
<reference evidence="8 9" key="1">
    <citation type="journal article" date="2016" name="Fungal Biol.">
        <title>The genome of Xylona heveae provides a window into fungal endophytism.</title>
        <authorList>
            <person name="Gazis R."/>
            <person name="Kuo A."/>
            <person name="Riley R."/>
            <person name="LaButti K."/>
            <person name="Lipzen A."/>
            <person name="Lin J."/>
            <person name="Amirebrahimi M."/>
            <person name="Hesse C.N."/>
            <person name="Spatafora J.W."/>
            <person name="Henrissat B."/>
            <person name="Hainaut M."/>
            <person name="Grigoriev I.V."/>
            <person name="Hibbett D.S."/>
        </authorList>
    </citation>
    <scope>NUCLEOTIDE SEQUENCE [LARGE SCALE GENOMIC DNA]</scope>
    <source>
        <strain evidence="8 9">TC161</strain>
    </source>
</reference>
<comment type="cofactor">
    <cofactor evidence="1">
        <name>FAD</name>
        <dbReference type="ChEBI" id="CHEBI:57692"/>
    </cofactor>
</comment>
<dbReference type="PANTHER" id="PTHR10961">
    <property type="entry name" value="PEROXISOMAL SARCOSINE OXIDASE"/>
    <property type="match status" value="1"/>
</dbReference>
<dbReference type="SUPFAM" id="SSF51905">
    <property type="entry name" value="FAD/NAD(P)-binding domain"/>
    <property type="match status" value="1"/>
</dbReference>